<dbReference type="EMBL" id="PKMF04000847">
    <property type="protein sequence ID" value="KAK7818017.1"/>
    <property type="molecule type" value="Genomic_DNA"/>
</dbReference>
<accession>A0AAW0IUW4</accession>
<dbReference type="Proteomes" id="UP000237347">
    <property type="component" value="Unassembled WGS sequence"/>
</dbReference>
<name>A0AAW0IUW4_QUESU</name>
<evidence type="ECO:0000313" key="1">
    <source>
        <dbReference type="EMBL" id="KAK7818017.1"/>
    </source>
</evidence>
<proteinExistence type="predicted"/>
<evidence type="ECO:0000313" key="2">
    <source>
        <dbReference type="Proteomes" id="UP000237347"/>
    </source>
</evidence>
<sequence>MEGVDRQSQYVRLGADGHLGGYVWKEQSSEWMEVALSKNILITAIAQRHVAITVFAEMPSVVALFLNQ</sequence>
<keyword evidence="2" id="KW-1185">Reference proteome</keyword>
<reference evidence="1 2" key="1">
    <citation type="journal article" date="2018" name="Sci. Data">
        <title>The draft genome sequence of cork oak.</title>
        <authorList>
            <person name="Ramos A.M."/>
            <person name="Usie A."/>
            <person name="Barbosa P."/>
            <person name="Barros P.M."/>
            <person name="Capote T."/>
            <person name="Chaves I."/>
            <person name="Simoes F."/>
            <person name="Abreu I."/>
            <person name="Carrasquinho I."/>
            <person name="Faro C."/>
            <person name="Guimaraes J.B."/>
            <person name="Mendonca D."/>
            <person name="Nobrega F."/>
            <person name="Rodrigues L."/>
            <person name="Saibo N.J.M."/>
            <person name="Varela M.C."/>
            <person name="Egas C."/>
            <person name="Matos J."/>
            <person name="Miguel C.M."/>
            <person name="Oliveira M.M."/>
            <person name="Ricardo C.P."/>
            <person name="Goncalves S."/>
        </authorList>
    </citation>
    <scope>NUCLEOTIDE SEQUENCE [LARGE SCALE GENOMIC DNA]</scope>
    <source>
        <strain evidence="2">cv. HL8</strain>
    </source>
</reference>
<protein>
    <submittedName>
        <fullName evidence="1">Uncharacterized protein</fullName>
    </submittedName>
</protein>
<dbReference type="AlphaFoldDB" id="A0AAW0IUW4"/>
<comment type="caution">
    <text evidence="1">The sequence shown here is derived from an EMBL/GenBank/DDBJ whole genome shotgun (WGS) entry which is preliminary data.</text>
</comment>
<organism evidence="1 2">
    <name type="scientific">Quercus suber</name>
    <name type="common">Cork oak</name>
    <dbReference type="NCBI Taxonomy" id="58331"/>
    <lineage>
        <taxon>Eukaryota</taxon>
        <taxon>Viridiplantae</taxon>
        <taxon>Streptophyta</taxon>
        <taxon>Embryophyta</taxon>
        <taxon>Tracheophyta</taxon>
        <taxon>Spermatophyta</taxon>
        <taxon>Magnoliopsida</taxon>
        <taxon>eudicotyledons</taxon>
        <taxon>Gunneridae</taxon>
        <taxon>Pentapetalae</taxon>
        <taxon>rosids</taxon>
        <taxon>fabids</taxon>
        <taxon>Fagales</taxon>
        <taxon>Fagaceae</taxon>
        <taxon>Quercus</taxon>
    </lineage>
</organism>
<gene>
    <name evidence="1" type="ORF">CFP56_041844</name>
</gene>